<evidence type="ECO:0000313" key="2">
    <source>
        <dbReference type="EMBL" id="CAD8104382.1"/>
    </source>
</evidence>
<accession>A0A8S1PN03</accession>
<feature type="compositionally biased region" description="Polar residues" evidence="1">
    <location>
        <begin position="260"/>
        <end position="274"/>
    </location>
</feature>
<dbReference type="Pfam" id="PF10188">
    <property type="entry name" value="Oscp1"/>
    <property type="match status" value="1"/>
</dbReference>
<feature type="region of interest" description="Disordered" evidence="1">
    <location>
        <begin position="249"/>
        <end position="274"/>
    </location>
</feature>
<gene>
    <name evidence="2" type="ORF">PPRIM_AZ9-3.1.T1230155</name>
</gene>
<protein>
    <submittedName>
        <fullName evidence="2">Uncharacterized protein</fullName>
    </submittedName>
</protein>
<dbReference type="GO" id="GO:0005886">
    <property type="term" value="C:plasma membrane"/>
    <property type="evidence" value="ECO:0007669"/>
    <property type="project" value="TreeGrafter"/>
</dbReference>
<feature type="compositionally biased region" description="Low complexity" evidence="1">
    <location>
        <begin position="249"/>
        <end position="259"/>
    </location>
</feature>
<dbReference type="InterPro" id="IPR019332">
    <property type="entry name" value="OSCP1"/>
</dbReference>
<dbReference type="AlphaFoldDB" id="A0A8S1PN03"/>
<dbReference type="GO" id="GO:0005737">
    <property type="term" value="C:cytoplasm"/>
    <property type="evidence" value="ECO:0007669"/>
    <property type="project" value="TreeGrafter"/>
</dbReference>
<evidence type="ECO:0000256" key="1">
    <source>
        <dbReference type="SAM" id="MobiDB-lite"/>
    </source>
</evidence>
<proteinExistence type="predicted"/>
<comment type="caution">
    <text evidence="2">The sequence shown here is derived from an EMBL/GenBank/DDBJ whole genome shotgun (WGS) entry which is preliminary data.</text>
</comment>
<dbReference type="EMBL" id="CAJJDM010000126">
    <property type="protein sequence ID" value="CAD8104382.1"/>
    <property type="molecule type" value="Genomic_DNA"/>
</dbReference>
<sequence length="381" mass="43688">MNGAYMANGLILLNLCGDVLYIIEQRLRAQGIDKEKGLTVLNDLAIKIYTYPNLQKIFTPAKTLSNNEIFQQIDQVVHCSIMKLNEDSLSKLFDLVIMTLKSYVMKSNSPYEIYLCTLRHFDVIQEIGINDQAIQAVLQCKQTFIDKYSKLSSFEYMMIRGEIMKLLGGKFTRVQMFLNDKSQNQDGTFQQRSYGLSGYGVGQPGLIRMLKIPEKYNVVLAVSSQFKENNSTNPFQGKCNLGDNIFQNKESQQQNKQQSILSTQNSYKTDSLDSQSSKFQTQSLNHLAQLIQAKPIDQQEDINLFYKPTAIKQNIDNQQQSQLINQNQPQQQSQKLKQNIIQSFDDTNNNLQSHLLQNDQEEEEEEDEIDLLTLMDKAAQK</sequence>
<dbReference type="Proteomes" id="UP000688137">
    <property type="component" value="Unassembled WGS sequence"/>
</dbReference>
<dbReference type="PANTHER" id="PTHR21439:SF0">
    <property type="entry name" value="PROTEIN OSCP1"/>
    <property type="match status" value="1"/>
</dbReference>
<dbReference type="PANTHER" id="PTHR21439">
    <property type="entry name" value="OXIDORED-NITRO DOMAIN-CONTAINING PROTEIN"/>
    <property type="match status" value="1"/>
</dbReference>
<name>A0A8S1PN03_PARPR</name>
<evidence type="ECO:0000313" key="3">
    <source>
        <dbReference type="Proteomes" id="UP000688137"/>
    </source>
</evidence>
<reference evidence="2" key="1">
    <citation type="submission" date="2021-01" db="EMBL/GenBank/DDBJ databases">
        <authorList>
            <consortium name="Genoscope - CEA"/>
            <person name="William W."/>
        </authorList>
    </citation>
    <scope>NUCLEOTIDE SEQUENCE</scope>
</reference>
<keyword evidence="3" id="KW-1185">Reference proteome</keyword>
<dbReference type="OMA" id="NGAYMAN"/>
<organism evidence="2 3">
    <name type="scientific">Paramecium primaurelia</name>
    <dbReference type="NCBI Taxonomy" id="5886"/>
    <lineage>
        <taxon>Eukaryota</taxon>
        <taxon>Sar</taxon>
        <taxon>Alveolata</taxon>
        <taxon>Ciliophora</taxon>
        <taxon>Intramacronucleata</taxon>
        <taxon>Oligohymenophorea</taxon>
        <taxon>Peniculida</taxon>
        <taxon>Parameciidae</taxon>
        <taxon>Paramecium</taxon>
    </lineage>
</organism>